<feature type="region of interest" description="Disordered" evidence="1">
    <location>
        <begin position="7"/>
        <end position="28"/>
    </location>
</feature>
<dbReference type="eggNOG" id="COG3359">
    <property type="taxonomic scope" value="Bacteria"/>
</dbReference>
<dbReference type="Proteomes" id="UP000012179">
    <property type="component" value="Chromosome"/>
</dbReference>
<accession>A0A1W6SPL9</accession>
<keyword evidence="4" id="KW-1185">Reference proteome</keyword>
<dbReference type="OrthoDB" id="9790530at2"/>
<feature type="domain" description="YprB ribonuclease H-like" evidence="2">
    <location>
        <begin position="120"/>
        <end position="299"/>
    </location>
</feature>
<dbReference type="AlphaFoldDB" id="A0A1W6SPL9"/>
<evidence type="ECO:0000256" key="1">
    <source>
        <dbReference type="SAM" id="MobiDB-lite"/>
    </source>
</evidence>
<evidence type="ECO:0000313" key="3">
    <source>
        <dbReference type="EMBL" id="ARO87758.1"/>
    </source>
</evidence>
<proteinExistence type="predicted"/>
<dbReference type="RefSeq" id="WP_004174209.1">
    <property type="nucleotide sequence ID" value="NZ_CP021106.3"/>
</dbReference>
<dbReference type="GO" id="GO:0003676">
    <property type="term" value="F:nucleic acid binding"/>
    <property type="evidence" value="ECO:0007669"/>
    <property type="project" value="InterPro"/>
</dbReference>
<organism evidence="3 4">
    <name type="scientific">Nitrosospira lacus</name>
    <dbReference type="NCBI Taxonomy" id="1288494"/>
    <lineage>
        <taxon>Bacteria</taxon>
        <taxon>Pseudomonadati</taxon>
        <taxon>Pseudomonadota</taxon>
        <taxon>Betaproteobacteria</taxon>
        <taxon>Nitrosomonadales</taxon>
        <taxon>Nitrosomonadaceae</taxon>
        <taxon>Nitrosospira</taxon>
    </lineage>
</organism>
<sequence>MTLAERLALLKGKHPTPDPEPAAKPQSSRIPLIPLNVRLQRLSGGNGDSRNAVNRASRTKCGDAEVAKHLRGEVIAPGLIQIDQAIPLASRHGRIAFSALTGISLAALGMSHDARLDGLLFLDTETTGLAGGTGTLPFMVCLARIQGDCLQLGQWVLTGFAGEAALLETISGWIEPAAHLVSYNGKSFDVPLLATRYRLARQTDPFTGNAAGKSTGAGASKGHIDLLHLTRRAYGHGWEDCRLQTAEQRLLGFIREDDFPSHLIPQAWMDFVRGGRVEPLYAIAEHNQRDVLSLAALLAMVARTYTEPGHEAVNALKVAQVHADRGDVQHAIDHLTGAWGVLDEAALLFLAKLHRHQRQDGRAVAIWMHLRENSRARGVEALAKYHEHVTQELEAALELAEELLRLEPAVNIHIRRQARLRQKLGKFNPGKRKRKERVILRAGCQGAD</sequence>
<dbReference type="InterPro" id="IPR036397">
    <property type="entry name" value="RNaseH_sf"/>
</dbReference>
<protein>
    <recommendedName>
        <fullName evidence="2">YprB ribonuclease H-like domain-containing protein</fullName>
    </recommendedName>
</protein>
<evidence type="ECO:0000259" key="2">
    <source>
        <dbReference type="Pfam" id="PF13482"/>
    </source>
</evidence>
<name>A0A1W6SPL9_9PROT</name>
<gene>
    <name evidence="3" type="ORF">EBAPG3_008240</name>
</gene>
<evidence type="ECO:0000313" key="4">
    <source>
        <dbReference type="Proteomes" id="UP000012179"/>
    </source>
</evidence>
<dbReference type="Gene3D" id="3.30.420.10">
    <property type="entry name" value="Ribonuclease H-like superfamily/Ribonuclease H"/>
    <property type="match status" value="1"/>
</dbReference>
<dbReference type="PANTHER" id="PTHR38462">
    <property type="entry name" value="EXONUCLEASE-LIKE PROTEIN"/>
    <property type="match status" value="1"/>
</dbReference>
<dbReference type="InterPro" id="IPR038720">
    <property type="entry name" value="YprB_RNase_H-like_dom"/>
</dbReference>
<dbReference type="PANTHER" id="PTHR38462:SF1">
    <property type="entry name" value="YPRB RIBONUCLEASE H-LIKE DOMAIN-CONTAINING PROTEIN"/>
    <property type="match status" value="1"/>
</dbReference>
<dbReference type="Pfam" id="PF13482">
    <property type="entry name" value="RNase_H_2"/>
    <property type="match status" value="1"/>
</dbReference>
<dbReference type="SUPFAM" id="SSF53098">
    <property type="entry name" value="Ribonuclease H-like"/>
    <property type="match status" value="1"/>
</dbReference>
<dbReference type="InterPro" id="IPR012337">
    <property type="entry name" value="RNaseH-like_sf"/>
</dbReference>
<dbReference type="EMBL" id="CP021106">
    <property type="protein sequence ID" value="ARO87758.1"/>
    <property type="molecule type" value="Genomic_DNA"/>
</dbReference>
<dbReference type="KEGG" id="nlc:EBAPG3_008240"/>
<reference evidence="3 4" key="1">
    <citation type="journal article" date="2015" name="Int. J. Syst. Evol. Microbiol.">
        <title>Nitrosospira lacus sp. nov., a psychrotolerant, ammonia-oxidizing bacterium from sandy lake sediment.</title>
        <authorList>
            <person name="Urakawa H."/>
            <person name="Garcia J.C."/>
            <person name="Nielsen J.L."/>
            <person name="Le V.Q."/>
            <person name="Kozlowski J.A."/>
            <person name="Stein L.Y."/>
            <person name="Lim C.K."/>
            <person name="Pommerening-Roser A."/>
            <person name="Martens-Habbena W."/>
            <person name="Stahl D.A."/>
            <person name="Klotz M.G."/>
        </authorList>
    </citation>
    <scope>NUCLEOTIDE SEQUENCE [LARGE SCALE GENOMIC DNA]</scope>
    <source>
        <strain evidence="3 4">APG3</strain>
    </source>
</reference>